<dbReference type="PANTHER" id="PTHR45947">
    <property type="entry name" value="SULFOQUINOVOSYL TRANSFERASE SQD2"/>
    <property type="match status" value="1"/>
</dbReference>
<feature type="domain" description="Glycosyltransferase subfamily 4-like N-terminal" evidence="2">
    <location>
        <begin position="14"/>
        <end position="175"/>
    </location>
</feature>
<sequence>MKILLVSPFDFTFPGGVNEHILHLDAQFRKRGHETRVLTPRSLGEDEHDDGHFIKLGTAVPIPANGSTARITLSPFVSGKVKDLLQRERFDIIHLHEPLAPALPLLVLLHSRTVNVGTFHAARSHNLGYLYGKPVLAHFFSKLHGRIAVSPAALEFVSRYFPGHYELIPNGIDVEVFRPDVPPIQRFGDRPTILFVGRYNESRKGFKYLLEALALVRREFPACLLLVVGPGDPRRFQWLIDRYELESHLHFVGPIAPHELPRYYTSCDVFCSPATGRESFGIVLLEAMASGRPVVASDIRGYRYVVRHGVEGLLVERKNPEALALALVHLLADRDLRERLGRAGRQRAERFSWSVIAEQTLAYYERLRAVDIRKTATPVPRPSITRIPLRGWWSGETP</sequence>
<dbReference type="Gene3D" id="3.40.50.2000">
    <property type="entry name" value="Glycogen Phosphorylase B"/>
    <property type="match status" value="2"/>
</dbReference>
<evidence type="ECO:0000259" key="2">
    <source>
        <dbReference type="Pfam" id="PF13439"/>
    </source>
</evidence>
<dbReference type="SUPFAM" id="SSF53756">
    <property type="entry name" value="UDP-Glycosyltransferase/glycogen phosphorylase"/>
    <property type="match status" value="1"/>
</dbReference>
<dbReference type="CDD" id="cd03801">
    <property type="entry name" value="GT4_PimA-like"/>
    <property type="match status" value="1"/>
</dbReference>
<gene>
    <name evidence="3" type="ORF">ENP34_10520</name>
</gene>
<accession>A0A831X1T7</accession>
<keyword evidence="3" id="KW-0808">Transferase</keyword>
<dbReference type="GO" id="GO:0016757">
    <property type="term" value="F:glycosyltransferase activity"/>
    <property type="evidence" value="ECO:0007669"/>
    <property type="project" value="InterPro"/>
</dbReference>
<dbReference type="Pfam" id="PF00534">
    <property type="entry name" value="Glycos_transf_1"/>
    <property type="match status" value="1"/>
</dbReference>
<dbReference type="InterPro" id="IPR001296">
    <property type="entry name" value="Glyco_trans_1"/>
</dbReference>
<dbReference type="InterPro" id="IPR050194">
    <property type="entry name" value="Glycosyltransferase_grp1"/>
</dbReference>
<organism evidence="3">
    <name type="scientific">Thermorudis peleae</name>
    <dbReference type="NCBI Taxonomy" id="1382356"/>
    <lineage>
        <taxon>Bacteria</taxon>
        <taxon>Pseudomonadati</taxon>
        <taxon>Thermomicrobiota</taxon>
        <taxon>Thermomicrobia</taxon>
        <taxon>Thermomicrobia incertae sedis</taxon>
        <taxon>Thermorudis</taxon>
    </lineage>
</organism>
<proteinExistence type="predicted"/>
<name>A0A831X1T7_9BACT</name>
<dbReference type="Pfam" id="PF13439">
    <property type="entry name" value="Glyco_transf_4"/>
    <property type="match status" value="1"/>
</dbReference>
<comment type="caution">
    <text evidence="3">The sequence shown here is derived from an EMBL/GenBank/DDBJ whole genome shotgun (WGS) entry which is preliminary data.</text>
</comment>
<evidence type="ECO:0000259" key="1">
    <source>
        <dbReference type="Pfam" id="PF00534"/>
    </source>
</evidence>
<feature type="domain" description="Glycosyl transferase family 1" evidence="1">
    <location>
        <begin position="185"/>
        <end position="347"/>
    </location>
</feature>
<dbReference type="InterPro" id="IPR028098">
    <property type="entry name" value="Glyco_trans_4-like_N"/>
</dbReference>
<evidence type="ECO:0000313" key="3">
    <source>
        <dbReference type="EMBL" id="HEG91856.1"/>
    </source>
</evidence>
<dbReference type="AlphaFoldDB" id="A0A831X1T7"/>
<protein>
    <submittedName>
        <fullName evidence="3">Glycosyltransferase family 1 protein</fullName>
    </submittedName>
</protein>
<reference evidence="3" key="1">
    <citation type="journal article" date="2020" name="mSystems">
        <title>Genome- and Community-Level Interaction Insights into Carbon Utilization and Element Cycling Functions of Hydrothermarchaeota in Hydrothermal Sediment.</title>
        <authorList>
            <person name="Zhou Z."/>
            <person name="Liu Y."/>
            <person name="Xu W."/>
            <person name="Pan J."/>
            <person name="Luo Z.H."/>
            <person name="Li M."/>
        </authorList>
    </citation>
    <scope>NUCLEOTIDE SEQUENCE [LARGE SCALE GENOMIC DNA]</scope>
    <source>
        <strain evidence="3">SpSt-210</strain>
    </source>
</reference>
<dbReference type="PANTHER" id="PTHR45947:SF3">
    <property type="entry name" value="SULFOQUINOVOSYL TRANSFERASE SQD2"/>
    <property type="match status" value="1"/>
</dbReference>
<dbReference type="EMBL" id="DSIY01000247">
    <property type="protein sequence ID" value="HEG91856.1"/>
    <property type="molecule type" value="Genomic_DNA"/>
</dbReference>